<feature type="transmembrane region" description="Helical" evidence="3">
    <location>
        <begin position="20"/>
        <end position="41"/>
    </location>
</feature>
<evidence type="ECO:0000256" key="2">
    <source>
        <dbReference type="SAM" id="MobiDB-lite"/>
    </source>
</evidence>
<protein>
    <submittedName>
        <fullName evidence="4">Uncharacterized protein</fullName>
    </submittedName>
</protein>
<keyword evidence="3" id="KW-0472">Membrane</keyword>
<reference evidence="4 5" key="1">
    <citation type="submission" date="2018-03" db="EMBL/GenBank/DDBJ databases">
        <title>Ahniella affigens gen. nov., sp. nov., a gammaproteobacterium isolated from sandy soil near a stream.</title>
        <authorList>
            <person name="Ko Y."/>
            <person name="Kim J.-H."/>
        </authorList>
    </citation>
    <scope>NUCLEOTIDE SEQUENCE [LARGE SCALE GENOMIC DNA]</scope>
    <source>
        <strain evidence="4 5">D13</strain>
    </source>
</reference>
<dbReference type="KEGG" id="xba:C7S18_12225"/>
<organism evidence="4 5">
    <name type="scientific">Ahniella affigens</name>
    <dbReference type="NCBI Taxonomy" id="2021234"/>
    <lineage>
        <taxon>Bacteria</taxon>
        <taxon>Pseudomonadati</taxon>
        <taxon>Pseudomonadota</taxon>
        <taxon>Gammaproteobacteria</taxon>
        <taxon>Lysobacterales</taxon>
        <taxon>Rhodanobacteraceae</taxon>
        <taxon>Ahniella</taxon>
    </lineage>
</organism>
<evidence type="ECO:0000256" key="1">
    <source>
        <dbReference type="SAM" id="Coils"/>
    </source>
</evidence>
<keyword evidence="5" id="KW-1185">Reference proteome</keyword>
<gene>
    <name evidence="4" type="ORF">C7S18_12225</name>
</gene>
<sequence>MIGKLAGRFAAVSSTTVLGYALLGALLASIASFAGGTWVGMRWVKGATALARVVEQDNEIVGLREEHKVQLRELNQAAEKLSLISEGLEHDRNAIDRSLAKTRASLDAYLSSRPDLAGCDFGPDGLRIYIEALRPSTARAAAGDSGQSAATVPGVADPDEAGRAGAVAERDRSRAPIPHVRGPAAAPGGSGDDSRAGRSGTLRADLGTTSASTKEAVVAPGDASR</sequence>
<keyword evidence="3" id="KW-1133">Transmembrane helix</keyword>
<feature type="coiled-coil region" evidence="1">
    <location>
        <begin position="60"/>
        <end position="91"/>
    </location>
</feature>
<dbReference type="RefSeq" id="WP_106891838.1">
    <property type="nucleotide sequence ID" value="NZ_CP027860.1"/>
</dbReference>
<feature type="region of interest" description="Disordered" evidence="2">
    <location>
        <begin position="140"/>
        <end position="225"/>
    </location>
</feature>
<evidence type="ECO:0000256" key="3">
    <source>
        <dbReference type="SAM" id="Phobius"/>
    </source>
</evidence>
<reference evidence="4 5" key="2">
    <citation type="submission" date="2018-03" db="EMBL/GenBank/DDBJ databases">
        <authorList>
            <person name="Keele B.F."/>
        </authorList>
    </citation>
    <scope>NUCLEOTIDE SEQUENCE [LARGE SCALE GENOMIC DNA]</scope>
    <source>
        <strain evidence="4 5">D13</strain>
    </source>
</reference>
<proteinExistence type="predicted"/>
<accession>A0A2P1PSU3</accession>
<name>A0A2P1PSU3_9GAMM</name>
<dbReference type="Proteomes" id="UP000241074">
    <property type="component" value="Chromosome"/>
</dbReference>
<dbReference type="AlphaFoldDB" id="A0A2P1PSU3"/>
<keyword evidence="3" id="KW-0812">Transmembrane</keyword>
<keyword evidence="1" id="KW-0175">Coiled coil</keyword>
<dbReference type="EMBL" id="CP027860">
    <property type="protein sequence ID" value="AVP97918.1"/>
    <property type="molecule type" value="Genomic_DNA"/>
</dbReference>
<evidence type="ECO:0000313" key="5">
    <source>
        <dbReference type="Proteomes" id="UP000241074"/>
    </source>
</evidence>
<evidence type="ECO:0000313" key="4">
    <source>
        <dbReference type="EMBL" id="AVP97918.1"/>
    </source>
</evidence>